<dbReference type="AlphaFoldDB" id="A0A2G3PRM1"/>
<sequence length="204" mass="20757">MSAAAAPVVLIGSSVIAAMIITEKYDAMKQTLSDLATIPGGGWVMAVGIALSGACQIVTSAGLTGIRKRARIALAGAGACGIAVALSPVDVAPTFHLLAAGGSAVLFCLWPLLAISRAPSAALTIRPAVATTASLILWAVLGWTVLETGGGDLLGLAERVNFTAEMLWPLVVAIDLRRRGTQVRAGSSGLNGPRTTPTETFTPR</sequence>
<dbReference type="Pfam" id="PF06197">
    <property type="entry name" value="DUF998"/>
    <property type="match status" value="1"/>
</dbReference>
<dbReference type="Proteomes" id="UP000225108">
    <property type="component" value="Unassembled WGS sequence"/>
</dbReference>
<keyword evidence="2" id="KW-0812">Transmembrane</keyword>
<evidence type="ECO:0000256" key="2">
    <source>
        <dbReference type="SAM" id="Phobius"/>
    </source>
</evidence>
<organism evidence="3 4">
    <name type="scientific">Williamsia marianensis</name>
    <dbReference type="NCBI Taxonomy" id="85044"/>
    <lineage>
        <taxon>Bacteria</taxon>
        <taxon>Bacillati</taxon>
        <taxon>Actinomycetota</taxon>
        <taxon>Actinomycetes</taxon>
        <taxon>Mycobacteriales</taxon>
        <taxon>Nocardiaceae</taxon>
        <taxon>Williamsia</taxon>
    </lineage>
</organism>
<feature type="region of interest" description="Disordered" evidence="1">
    <location>
        <begin position="184"/>
        <end position="204"/>
    </location>
</feature>
<proteinExistence type="predicted"/>
<feature type="transmembrane region" description="Helical" evidence="2">
    <location>
        <begin position="41"/>
        <end position="63"/>
    </location>
</feature>
<keyword evidence="2" id="KW-1133">Transmembrane helix</keyword>
<feature type="transmembrane region" description="Helical" evidence="2">
    <location>
        <begin position="127"/>
        <end position="146"/>
    </location>
</feature>
<evidence type="ECO:0000256" key="1">
    <source>
        <dbReference type="SAM" id="MobiDB-lite"/>
    </source>
</evidence>
<protein>
    <recommendedName>
        <fullName evidence="5">DUF998 domain-containing protein</fullName>
    </recommendedName>
</protein>
<comment type="caution">
    <text evidence="3">The sequence shown here is derived from an EMBL/GenBank/DDBJ whole genome shotgun (WGS) entry which is preliminary data.</text>
</comment>
<keyword evidence="2" id="KW-0472">Membrane</keyword>
<name>A0A2G3PRM1_WILMA</name>
<dbReference type="InterPro" id="IPR009339">
    <property type="entry name" value="DUF998"/>
</dbReference>
<evidence type="ECO:0000313" key="4">
    <source>
        <dbReference type="Proteomes" id="UP000225108"/>
    </source>
</evidence>
<gene>
    <name evidence="3" type="ORF">CSW57_04610</name>
</gene>
<evidence type="ECO:0008006" key="5">
    <source>
        <dbReference type="Google" id="ProtNLM"/>
    </source>
</evidence>
<reference evidence="3 4" key="1">
    <citation type="submission" date="2017-10" db="EMBL/GenBank/DDBJ databases">
        <title>The draft genome sequence of Williamsia sp. BULT 1.1 isolated from the semi-arid grassland soils from South Africa.</title>
        <authorList>
            <person name="Kabwe M.H."/>
            <person name="Govender N."/>
            <person name="Mutseka Lunga P."/>
            <person name="Vikram S."/>
            <person name="Makhalanyane T.P."/>
        </authorList>
    </citation>
    <scope>NUCLEOTIDE SEQUENCE [LARGE SCALE GENOMIC DNA]</scope>
    <source>
        <strain evidence="3 4">BULT 1.1</strain>
    </source>
</reference>
<evidence type="ECO:0000313" key="3">
    <source>
        <dbReference type="EMBL" id="PHV68497.1"/>
    </source>
</evidence>
<feature type="compositionally biased region" description="Low complexity" evidence="1">
    <location>
        <begin position="193"/>
        <end position="204"/>
    </location>
</feature>
<feature type="transmembrane region" description="Helical" evidence="2">
    <location>
        <begin position="95"/>
        <end position="115"/>
    </location>
</feature>
<feature type="transmembrane region" description="Helical" evidence="2">
    <location>
        <begin position="70"/>
        <end position="89"/>
    </location>
</feature>
<dbReference type="EMBL" id="PEBD01000004">
    <property type="protein sequence ID" value="PHV68497.1"/>
    <property type="molecule type" value="Genomic_DNA"/>
</dbReference>
<accession>A0A2G3PRM1</accession>